<dbReference type="InterPro" id="IPR040008">
    <property type="entry name" value="Ribosomal_mL46"/>
</dbReference>
<dbReference type="STRING" id="70667.A0A183ST33"/>
<dbReference type="OrthoDB" id="194611at2759"/>
<dbReference type="Proteomes" id="UP000275846">
    <property type="component" value="Unassembled WGS sequence"/>
</dbReference>
<dbReference type="WBParaSite" id="SSLN_0000765901-mRNA-1">
    <property type="protein sequence ID" value="SSLN_0000765901-mRNA-1"/>
    <property type="gene ID" value="SSLN_0000765901"/>
</dbReference>
<feature type="domain" description="Large ribosomal subunit protein mL46 N-terminal" evidence="2">
    <location>
        <begin position="4"/>
        <end position="100"/>
    </location>
</feature>
<evidence type="ECO:0000313" key="5">
    <source>
        <dbReference type="WBParaSite" id="SSLN_0000765901-mRNA-1"/>
    </source>
</evidence>
<proteinExistence type="predicted"/>
<gene>
    <name evidence="3" type="ORF">SSLN_LOCUS7381</name>
</gene>
<feature type="compositionally biased region" description="Basic and acidic residues" evidence="1">
    <location>
        <begin position="44"/>
        <end position="56"/>
    </location>
</feature>
<dbReference type="GO" id="GO:0005762">
    <property type="term" value="C:mitochondrial large ribosomal subunit"/>
    <property type="evidence" value="ECO:0007669"/>
    <property type="project" value="TreeGrafter"/>
</dbReference>
<reference evidence="3 4" key="2">
    <citation type="submission" date="2018-11" db="EMBL/GenBank/DDBJ databases">
        <authorList>
            <consortium name="Pathogen Informatics"/>
        </authorList>
    </citation>
    <scope>NUCLEOTIDE SEQUENCE [LARGE SCALE GENOMIC DNA]</scope>
    <source>
        <strain evidence="3 4">NST_G2</strain>
    </source>
</reference>
<reference evidence="5" key="1">
    <citation type="submission" date="2016-06" db="UniProtKB">
        <authorList>
            <consortium name="WormBaseParasite"/>
        </authorList>
    </citation>
    <scope>IDENTIFICATION</scope>
</reference>
<dbReference type="PANTHER" id="PTHR13124:SF12">
    <property type="entry name" value="LARGE RIBOSOMAL SUBUNIT PROTEIN ML46"/>
    <property type="match status" value="1"/>
</dbReference>
<name>A0A183ST33_SCHSO</name>
<feature type="region of interest" description="Disordered" evidence="1">
    <location>
        <begin position="44"/>
        <end position="75"/>
    </location>
</feature>
<dbReference type="GO" id="GO:0003735">
    <property type="term" value="F:structural constituent of ribosome"/>
    <property type="evidence" value="ECO:0007669"/>
    <property type="project" value="InterPro"/>
</dbReference>
<keyword evidence="4" id="KW-1185">Reference proteome</keyword>
<dbReference type="Pfam" id="PF11788">
    <property type="entry name" value="MRP-L46"/>
    <property type="match status" value="1"/>
</dbReference>
<evidence type="ECO:0000259" key="2">
    <source>
        <dbReference type="Pfam" id="PF11788"/>
    </source>
</evidence>
<accession>A0A183ST33</accession>
<organism evidence="5">
    <name type="scientific">Schistocephalus solidus</name>
    <name type="common">Tapeworm</name>
    <dbReference type="NCBI Taxonomy" id="70667"/>
    <lineage>
        <taxon>Eukaryota</taxon>
        <taxon>Metazoa</taxon>
        <taxon>Spiralia</taxon>
        <taxon>Lophotrochozoa</taxon>
        <taxon>Platyhelminthes</taxon>
        <taxon>Cestoda</taxon>
        <taxon>Eucestoda</taxon>
        <taxon>Diphyllobothriidea</taxon>
        <taxon>Diphyllobothriidae</taxon>
        <taxon>Schistocephalus</taxon>
    </lineage>
</organism>
<dbReference type="EMBL" id="UYSU01034119">
    <property type="protein sequence ID" value="VDL93766.1"/>
    <property type="molecule type" value="Genomic_DNA"/>
</dbReference>
<sequence>MAMWKIFASLRIYRPAVLSKTLSAFEERVSNLYSELEVQNSHLSAHEKRHELDAKRMSRAPRPQESSSIPKSEEKESLLTAKDMELAWEAEMAAFQKLRKNLQLGDKADVTTAWRKLDTNLTLFTCQTLGNCKNWGLPVIEVTENHTLRSAADLLASKLLPSEAKCKIFGNTPVAVHKYHYRTADGEKQGVQMYFLNAYVDKLWRGETVCLPDKSDFAWLSRDEFDTYISDRHYLRRLRSFIVDY</sequence>
<evidence type="ECO:0000313" key="4">
    <source>
        <dbReference type="Proteomes" id="UP000275846"/>
    </source>
</evidence>
<evidence type="ECO:0000313" key="3">
    <source>
        <dbReference type="EMBL" id="VDL93766.1"/>
    </source>
</evidence>
<dbReference type="Gene3D" id="3.90.79.10">
    <property type="entry name" value="Nucleoside Triphosphate Pyrophosphohydrolase"/>
    <property type="match status" value="1"/>
</dbReference>
<protein>
    <submittedName>
        <fullName evidence="5">MRP-L46 domain-containing protein</fullName>
    </submittedName>
</protein>
<dbReference type="InterPro" id="IPR021757">
    <property type="entry name" value="Ribosomal_mL46_N"/>
</dbReference>
<dbReference type="PANTHER" id="PTHR13124">
    <property type="entry name" value="39S RIBOSOMAL PROTEIN L46, MITOCHONDRIAL PRECURSOR-RELATED"/>
    <property type="match status" value="1"/>
</dbReference>
<evidence type="ECO:0000256" key="1">
    <source>
        <dbReference type="SAM" id="MobiDB-lite"/>
    </source>
</evidence>
<dbReference type="AlphaFoldDB" id="A0A183ST33"/>